<dbReference type="SUPFAM" id="SSF56935">
    <property type="entry name" value="Porins"/>
    <property type="match status" value="1"/>
</dbReference>
<evidence type="ECO:0000313" key="14">
    <source>
        <dbReference type="Proteomes" id="UP000321822"/>
    </source>
</evidence>
<evidence type="ECO:0000256" key="6">
    <source>
        <dbReference type="ARBA" id="ARBA00022729"/>
    </source>
</evidence>
<keyword evidence="4" id="KW-1134">Transmembrane beta strand</keyword>
<dbReference type="GO" id="GO:0046930">
    <property type="term" value="C:pore complex"/>
    <property type="evidence" value="ECO:0007669"/>
    <property type="project" value="UniProtKB-KW"/>
</dbReference>
<dbReference type="Pfam" id="PF13609">
    <property type="entry name" value="Porin_4"/>
    <property type="match status" value="1"/>
</dbReference>
<dbReference type="InterPro" id="IPR050298">
    <property type="entry name" value="Gram-neg_bact_OMP"/>
</dbReference>
<evidence type="ECO:0000256" key="11">
    <source>
        <dbReference type="SAM" id="SignalP"/>
    </source>
</evidence>
<proteinExistence type="predicted"/>
<dbReference type="InterPro" id="IPR023614">
    <property type="entry name" value="Porin_dom_sf"/>
</dbReference>
<dbReference type="PANTHER" id="PTHR34501:SF9">
    <property type="entry name" value="MAJOR OUTER MEMBRANE PROTEIN P.IA"/>
    <property type="match status" value="1"/>
</dbReference>
<gene>
    <name evidence="13" type="ORF">ESZ36_01590</name>
</gene>
<dbReference type="GO" id="GO:0009279">
    <property type="term" value="C:cell outer membrane"/>
    <property type="evidence" value="ECO:0007669"/>
    <property type="project" value="UniProtKB-SubCell"/>
</dbReference>
<feature type="chain" id="PRO_5022968489" evidence="11">
    <location>
        <begin position="28"/>
        <end position="347"/>
    </location>
</feature>
<evidence type="ECO:0000256" key="10">
    <source>
        <dbReference type="ARBA" id="ARBA00023237"/>
    </source>
</evidence>
<keyword evidence="5" id="KW-0812">Transmembrane</keyword>
<name>A0A5C6QTH5_9GAMM</name>
<evidence type="ECO:0000313" key="13">
    <source>
        <dbReference type="EMBL" id="TWX71950.1"/>
    </source>
</evidence>
<protein>
    <submittedName>
        <fullName evidence="13">Porin</fullName>
    </submittedName>
</protein>
<dbReference type="CDD" id="cd00342">
    <property type="entry name" value="gram_neg_porins"/>
    <property type="match status" value="1"/>
</dbReference>
<dbReference type="GO" id="GO:0006811">
    <property type="term" value="P:monoatomic ion transport"/>
    <property type="evidence" value="ECO:0007669"/>
    <property type="project" value="UniProtKB-KW"/>
</dbReference>
<dbReference type="PROSITE" id="PS51257">
    <property type="entry name" value="PROKAR_LIPOPROTEIN"/>
    <property type="match status" value="1"/>
</dbReference>
<evidence type="ECO:0000256" key="5">
    <source>
        <dbReference type="ARBA" id="ARBA00022692"/>
    </source>
</evidence>
<keyword evidence="8" id="KW-0626">Porin</keyword>
<feature type="signal peptide" evidence="11">
    <location>
        <begin position="1"/>
        <end position="27"/>
    </location>
</feature>
<comment type="caution">
    <text evidence="13">The sequence shown here is derived from an EMBL/GenBank/DDBJ whole genome shotgun (WGS) entry which is preliminary data.</text>
</comment>
<comment type="subunit">
    <text evidence="2">Homotrimer.</text>
</comment>
<comment type="subcellular location">
    <subcellularLocation>
        <location evidence="1">Cell outer membrane</location>
        <topology evidence="1">Multi-pass membrane protein</topology>
    </subcellularLocation>
</comment>
<dbReference type="AlphaFoldDB" id="A0A5C6QTH5"/>
<dbReference type="Proteomes" id="UP000321822">
    <property type="component" value="Unassembled WGS sequence"/>
</dbReference>
<feature type="domain" description="Porin" evidence="12">
    <location>
        <begin position="17"/>
        <end position="326"/>
    </location>
</feature>
<sequence length="347" mass="38587">MKRVQVNKTSKLIFLNVLLLSCASANASDVESSFYGSLRLGADYVDSGTSDDAANGRDYLSRVGVKAEVQLADGLTGVGKVEYGLRGDDGVNFNQNQKAGMRQIYVGLKGNFGTVTYGSQTIIWHQYVRSAYFSDGLDSLRQGAIRDDDMLQWQKTYNNWKFGAAIQTEKQDGDSIDQYQLAAQYKNQNLKLQAALAADQQGENTGNLYGFRAWYDISKAFTVSAFYHLAEEDFDLYKGNSSGNVRLVSAEESGKVGGVTACVDEDRSTVGLYGKWRQGNNQVHARYAVNSCEIKGDVSSIKVEYIRYFSKKFRMWASFEQLDNDTTRLPSTGEDMSEAQVGVRFDF</sequence>
<keyword evidence="3" id="KW-0813">Transport</keyword>
<organism evidence="13 14">
    <name type="scientific">Colwellia demingiae</name>
    <dbReference type="NCBI Taxonomy" id="89401"/>
    <lineage>
        <taxon>Bacteria</taxon>
        <taxon>Pseudomonadati</taxon>
        <taxon>Pseudomonadota</taxon>
        <taxon>Gammaproteobacteria</taxon>
        <taxon>Alteromonadales</taxon>
        <taxon>Colwelliaceae</taxon>
        <taxon>Colwellia</taxon>
    </lineage>
</organism>
<evidence type="ECO:0000259" key="12">
    <source>
        <dbReference type="Pfam" id="PF13609"/>
    </source>
</evidence>
<dbReference type="GO" id="GO:0015288">
    <property type="term" value="F:porin activity"/>
    <property type="evidence" value="ECO:0007669"/>
    <property type="project" value="UniProtKB-KW"/>
</dbReference>
<evidence type="ECO:0000256" key="8">
    <source>
        <dbReference type="ARBA" id="ARBA00023114"/>
    </source>
</evidence>
<dbReference type="InterPro" id="IPR033900">
    <property type="entry name" value="Gram_neg_porin_domain"/>
</dbReference>
<evidence type="ECO:0000256" key="7">
    <source>
        <dbReference type="ARBA" id="ARBA00023065"/>
    </source>
</evidence>
<evidence type="ECO:0000256" key="3">
    <source>
        <dbReference type="ARBA" id="ARBA00022448"/>
    </source>
</evidence>
<dbReference type="PANTHER" id="PTHR34501">
    <property type="entry name" value="PROTEIN YDDL-RELATED"/>
    <property type="match status" value="1"/>
</dbReference>
<evidence type="ECO:0000256" key="4">
    <source>
        <dbReference type="ARBA" id="ARBA00022452"/>
    </source>
</evidence>
<dbReference type="Gene3D" id="2.40.160.10">
    <property type="entry name" value="Porin"/>
    <property type="match status" value="1"/>
</dbReference>
<evidence type="ECO:0000256" key="1">
    <source>
        <dbReference type="ARBA" id="ARBA00004571"/>
    </source>
</evidence>
<keyword evidence="14" id="KW-1185">Reference proteome</keyword>
<accession>A0A5C6QTH5</accession>
<keyword evidence="10" id="KW-0998">Cell outer membrane</keyword>
<dbReference type="EMBL" id="VOLT01000001">
    <property type="protein sequence ID" value="TWX71950.1"/>
    <property type="molecule type" value="Genomic_DNA"/>
</dbReference>
<evidence type="ECO:0000256" key="2">
    <source>
        <dbReference type="ARBA" id="ARBA00011233"/>
    </source>
</evidence>
<dbReference type="OrthoDB" id="8957883at2"/>
<reference evidence="13 14" key="1">
    <citation type="submission" date="2019-07" db="EMBL/GenBank/DDBJ databases">
        <title>Genomes of sea-ice associated Colwellia species.</title>
        <authorList>
            <person name="Bowman J.P."/>
        </authorList>
    </citation>
    <scope>NUCLEOTIDE SEQUENCE [LARGE SCALE GENOMIC DNA]</scope>
    <source>
        <strain evidence="13 14">ACAM 459</strain>
    </source>
</reference>
<evidence type="ECO:0000256" key="9">
    <source>
        <dbReference type="ARBA" id="ARBA00023136"/>
    </source>
</evidence>
<keyword evidence="6 11" id="KW-0732">Signal</keyword>
<dbReference type="RefSeq" id="WP_146782596.1">
    <property type="nucleotide sequence ID" value="NZ_VOLT01000001.1"/>
</dbReference>
<keyword evidence="7" id="KW-0406">Ion transport</keyword>
<keyword evidence="9" id="KW-0472">Membrane</keyword>